<dbReference type="Proteomes" id="UP000287247">
    <property type="component" value="Unassembled WGS sequence"/>
</dbReference>
<dbReference type="RefSeq" id="WP_124975661.1">
    <property type="nucleotide sequence ID" value="NZ_BDQK01000014.1"/>
</dbReference>
<dbReference type="EMBL" id="BDQK01000014">
    <property type="protein sequence ID" value="GBF81850.1"/>
    <property type="molecule type" value="Genomic_DNA"/>
</dbReference>
<dbReference type="InterPro" id="IPR016084">
    <property type="entry name" value="Haem_Oase-like_multi-hlx"/>
</dbReference>
<evidence type="ECO:0000313" key="2">
    <source>
        <dbReference type="Proteomes" id="UP000287247"/>
    </source>
</evidence>
<name>A0A401IKS2_APHSA</name>
<proteinExistence type="predicted"/>
<evidence type="ECO:0000313" key="1">
    <source>
        <dbReference type="EMBL" id="GBF81850.1"/>
    </source>
</evidence>
<keyword evidence="2" id="KW-1185">Reference proteome</keyword>
<gene>
    <name evidence="1" type="ORF">AsFPU1_3271</name>
</gene>
<dbReference type="AlphaFoldDB" id="A0A401IKS2"/>
<dbReference type="OrthoDB" id="793940at2"/>
<reference evidence="2" key="1">
    <citation type="submission" date="2017-05" db="EMBL/GenBank/DDBJ databases">
        <title>Physiological properties and genetic analysis related to exopolysaccharide production of fresh-water unicellular cyanobacterium Aphanothece sacrum, Suizenji Nori, that has been cultured as a food source in Japan.</title>
        <authorList>
            <person name="Kanesaki Y."/>
            <person name="Yoshikawa S."/>
            <person name="Ohki K."/>
        </authorList>
    </citation>
    <scope>NUCLEOTIDE SEQUENCE [LARGE SCALE GENOMIC DNA]</scope>
    <source>
        <strain evidence="2">FPU1</strain>
    </source>
</reference>
<dbReference type="Gene3D" id="1.20.910.10">
    <property type="entry name" value="Heme oxygenase-like"/>
    <property type="match status" value="1"/>
</dbReference>
<protein>
    <submittedName>
        <fullName evidence="1">Uncharacterized protein</fullName>
    </submittedName>
</protein>
<accession>A0A401IKS2</accession>
<organism evidence="1 2">
    <name type="scientific">Aphanothece sacrum FPU1</name>
    <dbReference type="NCBI Taxonomy" id="1920663"/>
    <lineage>
        <taxon>Bacteria</taxon>
        <taxon>Bacillati</taxon>
        <taxon>Cyanobacteriota</taxon>
        <taxon>Cyanophyceae</taxon>
        <taxon>Oscillatoriophycideae</taxon>
        <taxon>Chroococcales</taxon>
        <taxon>Aphanothecaceae</taxon>
        <taxon>Aphanothece</taxon>
    </lineage>
</organism>
<sequence>MLKSPYIQANKEKIDWEFWDIHVGEADILHRQLVKQAINEIVEADPSTVQELAEGYQNAKHLWETFWGNMYSAARTPELVGVV</sequence>
<comment type="caution">
    <text evidence="1">The sequence shown here is derived from an EMBL/GenBank/DDBJ whole genome shotgun (WGS) entry which is preliminary data.</text>
</comment>